<dbReference type="AlphaFoldDB" id="A0A5N6YU50"/>
<evidence type="ECO:0000313" key="3">
    <source>
        <dbReference type="Proteomes" id="UP000327118"/>
    </source>
</evidence>
<evidence type="ECO:0000313" key="2">
    <source>
        <dbReference type="EMBL" id="KAE8349024.1"/>
    </source>
</evidence>
<reference evidence="3" key="1">
    <citation type="submission" date="2019-04" db="EMBL/GenBank/DDBJ databases">
        <title>Friends and foes A comparative genomics studyof 23 Aspergillus species from section Flavi.</title>
        <authorList>
            <consortium name="DOE Joint Genome Institute"/>
            <person name="Kjaerbolling I."/>
            <person name="Vesth T."/>
            <person name="Frisvad J.C."/>
            <person name="Nybo J.L."/>
            <person name="Theobald S."/>
            <person name="Kildgaard S."/>
            <person name="Isbrandt T."/>
            <person name="Kuo A."/>
            <person name="Sato A."/>
            <person name="Lyhne E.K."/>
            <person name="Kogle M.E."/>
            <person name="Wiebenga A."/>
            <person name="Kun R.S."/>
            <person name="Lubbers R.J."/>
            <person name="Makela M.R."/>
            <person name="Barry K."/>
            <person name="Chovatia M."/>
            <person name="Clum A."/>
            <person name="Daum C."/>
            <person name="Haridas S."/>
            <person name="He G."/>
            <person name="LaButti K."/>
            <person name="Lipzen A."/>
            <person name="Mondo S."/>
            <person name="Riley R."/>
            <person name="Salamov A."/>
            <person name="Simmons B.A."/>
            <person name="Magnuson J.K."/>
            <person name="Henrissat B."/>
            <person name="Mortensen U.H."/>
            <person name="Larsen T.O."/>
            <person name="Devries R.P."/>
            <person name="Grigoriev I.V."/>
            <person name="Machida M."/>
            <person name="Baker S.E."/>
            <person name="Andersen M.R."/>
        </authorList>
    </citation>
    <scope>NUCLEOTIDE SEQUENCE [LARGE SCALE GENOMIC DNA]</scope>
    <source>
        <strain evidence="3">CBS 553.77</strain>
    </source>
</reference>
<gene>
    <name evidence="2" type="ORF">BDV28DRAFT_142090</name>
</gene>
<organism evidence="2 3">
    <name type="scientific">Aspergillus coremiiformis</name>
    <dbReference type="NCBI Taxonomy" id="138285"/>
    <lineage>
        <taxon>Eukaryota</taxon>
        <taxon>Fungi</taxon>
        <taxon>Dikarya</taxon>
        <taxon>Ascomycota</taxon>
        <taxon>Pezizomycotina</taxon>
        <taxon>Eurotiomycetes</taxon>
        <taxon>Eurotiomycetidae</taxon>
        <taxon>Eurotiales</taxon>
        <taxon>Aspergillaceae</taxon>
        <taxon>Aspergillus</taxon>
        <taxon>Aspergillus subgen. Circumdati</taxon>
    </lineage>
</organism>
<accession>A0A5N6YU50</accession>
<protein>
    <submittedName>
        <fullName evidence="2">Uncharacterized protein</fullName>
    </submittedName>
</protein>
<proteinExistence type="predicted"/>
<keyword evidence="3" id="KW-1185">Reference proteome</keyword>
<dbReference type="Proteomes" id="UP000327118">
    <property type="component" value="Unassembled WGS sequence"/>
</dbReference>
<feature type="region of interest" description="Disordered" evidence="1">
    <location>
        <begin position="1"/>
        <end position="27"/>
    </location>
</feature>
<evidence type="ECO:0000256" key="1">
    <source>
        <dbReference type="SAM" id="MobiDB-lite"/>
    </source>
</evidence>
<sequence length="65" mass="7154">MGEEGPQHGIAKPGTFDRADSLGQSGNQQCKCRYCTCDQGHSPYRSGICLCGACPSGRWRLHRRQ</sequence>
<dbReference type="EMBL" id="ML739358">
    <property type="protein sequence ID" value="KAE8349024.1"/>
    <property type="molecule type" value="Genomic_DNA"/>
</dbReference>
<name>A0A5N6YU50_9EURO</name>